<dbReference type="PROSITE" id="PS50885">
    <property type="entry name" value="HAMP"/>
    <property type="match status" value="1"/>
</dbReference>
<dbReference type="SUPFAM" id="SSF158472">
    <property type="entry name" value="HAMP domain-like"/>
    <property type="match status" value="1"/>
</dbReference>
<feature type="domain" description="HAMP" evidence="18">
    <location>
        <begin position="224"/>
        <end position="276"/>
    </location>
</feature>
<keyword evidence="5" id="KW-0997">Cell inner membrane</keyword>
<dbReference type="OrthoDB" id="9804645at2"/>
<dbReference type="InterPro" id="IPR004358">
    <property type="entry name" value="Sig_transdc_His_kin-like_C"/>
</dbReference>
<evidence type="ECO:0000256" key="12">
    <source>
        <dbReference type="ARBA" id="ARBA00022989"/>
    </source>
</evidence>
<evidence type="ECO:0000313" key="20">
    <source>
        <dbReference type="Proteomes" id="UP000196655"/>
    </source>
</evidence>
<dbReference type="CDD" id="cd00082">
    <property type="entry name" value="HisKA"/>
    <property type="match status" value="1"/>
</dbReference>
<dbReference type="InterPro" id="IPR003661">
    <property type="entry name" value="HisK_dim/P_dom"/>
</dbReference>
<dbReference type="PROSITE" id="PS50109">
    <property type="entry name" value="HIS_KIN"/>
    <property type="match status" value="1"/>
</dbReference>
<dbReference type="InterPro" id="IPR036890">
    <property type="entry name" value="HATPase_C_sf"/>
</dbReference>
<dbReference type="Gene3D" id="3.30.565.10">
    <property type="entry name" value="Histidine kinase-like ATPase, C-terminal domain"/>
    <property type="match status" value="1"/>
</dbReference>
<evidence type="ECO:0000259" key="17">
    <source>
        <dbReference type="PROSITE" id="PS50109"/>
    </source>
</evidence>
<evidence type="ECO:0000313" key="19">
    <source>
        <dbReference type="EMBL" id="OWJ55915.1"/>
    </source>
</evidence>
<organism evidence="19 20">
    <name type="scientific">Inquilinus limosus</name>
    <dbReference type="NCBI Taxonomy" id="171674"/>
    <lineage>
        <taxon>Bacteria</taxon>
        <taxon>Pseudomonadati</taxon>
        <taxon>Pseudomonadota</taxon>
        <taxon>Alphaproteobacteria</taxon>
        <taxon>Rhodospirillales</taxon>
        <taxon>Rhodospirillaceae</taxon>
        <taxon>Inquilinus</taxon>
    </lineage>
</organism>
<dbReference type="SMART" id="SM00388">
    <property type="entry name" value="HisKA"/>
    <property type="match status" value="1"/>
</dbReference>
<comment type="caution">
    <text evidence="19">The sequence shown here is derived from an EMBL/GenBank/DDBJ whole genome shotgun (WGS) entry which is preliminary data.</text>
</comment>
<evidence type="ECO:0000256" key="2">
    <source>
        <dbReference type="ARBA" id="ARBA00004429"/>
    </source>
</evidence>
<evidence type="ECO:0000256" key="5">
    <source>
        <dbReference type="ARBA" id="ARBA00022519"/>
    </source>
</evidence>
<dbReference type="STRING" id="1122125.GCA_000423185_01256"/>
<comment type="catalytic activity">
    <reaction evidence="1">
        <text>ATP + protein L-histidine = ADP + protein N-phospho-L-histidine.</text>
        <dbReference type="EC" id="2.7.13.3"/>
    </reaction>
</comment>
<dbReference type="RefSeq" id="WP_088158039.1">
    <property type="nucleotide sequence ID" value="NZ_NHON01000189.1"/>
</dbReference>
<dbReference type="EMBL" id="NHON01000189">
    <property type="protein sequence ID" value="OWJ55915.1"/>
    <property type="molecule type" value="Genomic_DNA"/>
</dbReference>
<evidence type="ECO:0000256" key="7">
    <source>
        <dbReference type="ARBA" id="ARBA00022679"/>
    </source>
</evidence>
<dbReference type="InterPro" id="IPR036097">
    <property type="entry name" value="HisK_dim/P_sf"/>
</dbReference>
<dbReference type="SUPFAM" id="SSF55874">
    <property type="entry name" value="ATPase domain of HSP90 chaperone/DNA topoisomerase II/histidine kinase"/>
    <property type="match status" value="1"/>
</dbReference>
<dbReference type="SUPFAM" id="SSF47384">
    <property type="entry name" value="Homodimeric domain of signal transducing histidine kinase"/>
    <property type="match status" value="1"/>
</dbReference>
<dbReference type="PRINTS" id="PR00344">
    <property type="entry name" value="BCTRLSENSOR"/>
</dbReference>
<evidence type="ECO:0000256" key="14">
    <source>
        <dbReference type="ARBA" id="ARBA00023136"/>
    </source>
</evidence>
<feature type="region of interest" description="Disordered" evidence="15">
    <location>
        <begin position="110"/>
        <end position="133"/>
    </location>
</feature>
<dbReference type="Gene3D" id="1.10.8.500">
    <property type="entry name" value="HAMP domain in histidine kinase"/>
    <property type="match status" value="1"/>
</dbReference>
<feature type="transmembrane region" description="Helical" evidence="16">
    <location>
        <begin position="204"/>
        <end position="223"/>
    </location>
</feature>
<dbReference type="PANTHER" id="PTHR44936:SF5">
    <property type="entry name" value="SENSOR HISTIDINE KINASE ENVZ"/>
    <property type="match status" value="1"/>
</dbReference>
<dbReference type="Gene3D" id="1.10.287.130">
    <property type="match status" value="1"/>
</dbReference>
<dbReference type="EC" id="2.7.13.3" evidence="3"/>
<feature type="domain" description="Histidine kinase" evidence="17">
    <location>
        <begin position="284"/>
        <end position="482"/>
    </location>
</feature>
<dbReference type="Pfam" id="PF00512">
    <property type="entry name" value="HisKA"/>
    <property type="match status" value="1"/>
</dbReference>
<evidence type="ECO:0000256" key="15">
    <source>
        <dbReference type="SAM" id="MobiDB-lite"/>
    </source>
</evidence>
<sequence length="482" mass="52592">MRRWWTHSLAAQFIGLMLLALALSQGIGFLISWDERGQALKAAAKAEFFSRTASLARLLESTPPALREDILKASGTSYSRFWVSSDGPGDAMAWRREAWIHLAKPLPSLTPWGPKSPKPYKDQDRDDDEPRQSVQVPGIGIATAAVTSPWVDVPAHAWPLPGLCKFLYLDQAYGMGLSVQLSSGTWLNSAYAKPSGNSFWTNQSMVSVAVTAIVLSVFGIVVARGIARPMRRLAVAAEALGRGESVAPLPEAGPDDIRNTAEAFNRMQERLQRFVKDRTRMLAAIGHDLRTPLTSLRLRAEFVADAEEREKMLATIAEVQKMTEATLAFAREEATAEGTRTVDLSALVESLCDDLAELGQDVTVQEGPRISYRCRPDALRRAIRNLVENAVRYGERARVHVARAGDGIEIVIEDDGPGIPADVGEQVFAPFFRIENSRNLETGGVGLGLSIARTIVRHHGGDIVLANQAKGLRATISLPRVG</sequence>
<keyword evidence="4" id="KW-1003">Cell membrane</keyword>
<name>A0A211YS75_9PROT</name>
<evidence type="ECO:0000256" key="3">
    <source>
        <dbReference type="ARBA" id="ARBA00012438"/>
    </source>
</evidence>
<keyword evidence="9" id="KW-0547">Nucleotide-binding</keyword>
<keyword evidence="8 16" id="KW-0812">Transmembrane</keyword>
<keyword evidence="10 19" id="KW-0418">Kinase</keyword>
<dbReference type="PANTHER" id="PTHR44936">
    <property type="entry name" value="SENSOR PROTEIN CREC"/>
    <property type="match status" value="1"/>
</dbReference>
<dbReference type="SMART" id="SM00304">
    <property type="entry name" value="HAMP"/>
    <property type="match status" value="1"/>
</dbReference>
<dbReference type="CDD" id="cd06225">
    <property type="entry name" value="HAMP"/>
    <property type="match status" value="1"/>
</dbReference>
<evidence type="ECO:0000256" key="4">
    <source>
        <dbReference type="ARBA" id="ARBA00022475"/>
    </source>
</evidence>
<dbReference type="SMART" id="SM00387">
    <property type="entry name" value="HATPase_c"/>
    <property type="match status" value="1"/>
</dbReference>
<protein>
    <recommendedName>
        <fullName evidence="3">histidine kinase</fullName>
        <ecNumber evidence="3">2.7.13.3</ecNumber>
    </recommendedName>
</protein>
<keyword evidence="13" id="KW-0902">Two-component regulatory system</keyword>
<keyword evidence="6" id="KW-0597">Phosphoprotein</keyword>
<dbReference type="Proteomes" id="UP000196655">
    <property type="component" value="Unassembled WGS sequence"/>
</dbReference>
<reference evidence="20" key="1">
    <citation type="submission" date="2017-05" db="EMBL/GenBank/DDBJ databases">
        <authorList>
            <person name="Macchi M."/>
            <person name="Festa S."/>
            <person name="Coppotelli B.M."/>
            <person name="Morelli I.S."/>
        </authorList>
    </citation>
    <scope>NUCLEOTIDE SEQUENCE [LARGE SCALE GENOMIC DNA]</scope>
    <source>
        <strain evidence="20">I</strain>
    </source>
</reference>
<dbReference type="GO" id="GO:0005886">
    <property type="term" value="C:plasma membrane"/>
    <property type="evidence" value="ECO:0007669"/>
    <property type="project" value="UniProtKB-SubCell"/>
</dbReference>
<keyword evidence="14 16" id="KW-0472">Membrane</keyword>
<evidence type="ECO:0000256" key="9">
    <source>
        <dbReference type="ARBA" id="ARBA00022741"/>
    </source>
</evidence>
<evidence type="ECO:0000256" key="13">
    <source>
        <dbReference type="ARBA" id="ARBA00023012"/>
    </source>
</evidence>
<dbReference type="InterPro" id="IPR005467">
    <property type="entry name" value="His_kinase_dom"/>
</dbReference>
<keyword evidence="11" id="KW-0067">ATP-binding</keyword>
<dbReference type="InterPro" id="IPR003660">
    <property type="entry name" value="HAMP_dom"/>
</dbReference>
<evidence type="ECO:0000256" key="11">
    <source>
        <dbReference type="ARBA" id="ARBA00022840"/>
    </source>
</evidence>
<feature type="compositionally biased region" description="Basic and acidic residues" evidence="15">
    <location>
        <begin position="119"/>
        <end position="131"/>
    </location>
</feature>
<evidence type="ECO:0000256" key="6">
    <source>
        <dbReference type="ARBA" id="ARBA00022553"/>
    </source>
</evidence>
<dbReference type="InterPro" id="IPR050980">
    <property type="entry name" value="2C_sensor_his_kinase"/>
</dbReference>
<evidence type="ECO:0000256" key="8">
    <source>
        <dbReference type="ARBA" id="ARBA00022692"/>
    </source>
</evidence>
<gene>
    <name evidence="19" type="ORF">BWR60_35610</name>
</gene>
<evidence type="ECO:0000259" key="18">
    <source>
        <dbReference type="PROSITE" id="PS50885"/>
    </source>
</evidence>
<proteinExistence type="predicted"/>
<dbReference type="GO" id="GO:0005524">
    <property type="term" value="F:ATP binding"/>
    <property type="evidence" value="ECO:0007669"/>
    <property type="project" value="UniProtKB-KW"/>
</dbReference>
<keyword evidence="7" id="KW-0808">Transferase</keyword>
<accession>A0A211YS75</accession>
<evidence type="ECO:0000256" key="10">
    <source>
        <dbReference type="ARBA" id="ARBA00022777"/>
    </source>
</evidence>
<keyword evidence="20" id="KW-1185">Reference proteome</keyword>
<keyword evidence="12 16" id="KW-1133">Transmembrane helix</keyword>
<dbReference type="Pfam" id="PF00672">
    <property type="entry name" value="HAMP"/>
    <property type="match status" value="1"/>
</dbReference>
<comment type="subcellular location">
    <subcellularLocation>
        <location evidence="2">Cell inner membrane</location>
        <topology evidence="2">Multi-pass membrane protein</topology>
    </subcellularLocation>
</comment>
<dbReference type="AlphaFoldDB" id="A0A211YS75"/>
<dbReference type="Pfam" id="PF02518">
    <property type="entry name" value="HATPase_c"/>
    <property type="match status" value="1"/>
</dbReference>
<dbReference type="InterPro" id="IPR003594">
    <property type="entry name" value="HATPase_dom"/>
</dbReference>
<evidence type="ECO:0000256" key="1">
    <source>
        <dbReference type="ARBA" id="ARBA00000085"/>
    </source>
</evidence>
<evidence type="ECO:0000256" key="16">
    <source>
        <dbReference type="SAM" id="Phobius"/>
    </source>
</evidence>
<dbReference type="GO" id="GO:0000155">
    <property type="term" value="F:phosphorelay sensor kinase activity"/>
    <property type="evidence" value="ECO:0007669"/>
    <property type="project" value="InterPro"/>
</dbReference>